<sequence length="96" mass="10048">MLGLQFTIRSMLISTAVLAIVCWTLASAVRGDGWAIAVMLSLVALAIWALGQGVLFSVAALASAVFGATQSRTLRSPFANETPAPQILPTDHHVAD</sequence>
<protein>
    <submittedName>
        <fullName evidence="3">Uncharacterized protein</fullName>
    </submittedName>
</protein>
<organism evidence="3 4">
    <name type="scientific">Blastopirellula marina DSM 3645</name>
    <dbReference type="NCBI Taxonomy" id="314230"/>
    <lineage>
        <taxon>Bacteria</taxon>
        <taxon>Pseudomonadati</taxon>
        <taxon>Planctomycetota</taxon>
        <taxon>Planctomycetia</taxon>
        <taxon>Pirellulales</taxon>
        <taxon>Pirellulaceae</taxon>
        <taxon>Blastopirellula</taxon>
    </lineage>
</organism>
<dbReference type="AlphaFoldDB" id="A3ZW85"/>
<reference evidence="3 4" key="1">
    <citation type="submission" date="2006-02" db="EMBL/GenBank/DDBJ databases">
        <authorList>
            <person name="Amann R."/>
            <person name="Ferriera S."/>
            <person name="Johnson J."/>
            <person name="Kravitz S."/>
            <person name="Halpern A."/>
            <person name="Remington K."/>
            <person name="Beeson K."/>
            <person name="Tran B."/>
            <person name="Rogers Y.-H."/>
            <person name="Friedman R."/>
            <person name="Venter J.C."/>
        </authorList>
    </citation>
    <scope>NUCLEOTIDE SEQUENCE [LARGE SCALE GENOMIC DNA]</scope>
    <source>
        <strain evidence="3 4">DSM 3645</strain>
    </source>
</reference>
<gene>
    <name evidence="3" type="ORF">DSM3645_25859</name>
</gene>
<dbReference type="Proteomes" id="UP000004358">
    <property type="component" value="Unassembled WGS sequence"/>
</dbReference>
<dbReference type="EMBL" id="AANZ01000015">
    <property type="protein sequence ID" value="EAQ79113.1"/>
    <property type="molecule type" value="Genomic_DNA"/>
</dbReference>
<accession>A3ZW85</accession>
<keyword evidence="2" id="KW-0472">Membrane</keyword>
<feature type="transmembrane region" description="Helical" evidence="2">
    <location>
        <begin position="38"/>
        <end position="66"/>
    </location>
</feature>
<dbReference type="STRING" id="314230.DSM3645_25859"/>
<proteinExistence type="predicted"/>
<evidence type="ECO:0000256" key="2">
    <source>
        <dbReference type="SAM" id="Phobius"/>
    </source>
</evidence>
<name>A3ZW85_9BACT</name>
<keyword evidence="2" id="KW-0812">Transmembrane</keyword>
<feature type="region of interest" description="Disordered" evidence="1">
    <location>
        <begin position="77"/>
        <end position="96"/>
    </location>
</feature>
<dbReference type="HOGENOM" id="CLU_2354187_0_0_0"/>
<evidence type="ECO:0000256" key="1">
    <source>
        <dbReference type="SAM" id="MobiDB-lite"/>
    </source>
</evidence>
<evidence type="ECO:0000313" key="3">
    <source>
        <dbReference type="EMBL" id="EAQ79113.1"/>
    </source>
</evidence>
<comment type="caution">
    <text evidence="3">The sequence shown here is derived from an EMBL/GenBank/DDBJ whole genome shotgun (WGS) entry which is preliminary data.</text>
</comment>
<keyword evidence="2" id="KW-1133">Transmembrane helix</keyword>
<evidence type="ECO:0000313" key="4">
    <source>
        <dbReference type="Proteomes" id="UP000004358"/>
    </source>
</evidence>